<comment type="caution">
    <text evidence="1">The sequence shown here is derived from an EMBL/GenBank/DDBJ whole genome shotgun (WGS) entry which is preliminary data.</text>
</comment>
<evidence type="ECO:0000313" key="1">
    <source>
        <dbReference type="EMBL" id="MBO0933740.1"/>
    </source>
</evidence>
<dbReference type="RefSeq" id="WP_207337706.1">
    <property type="nucleotide sequence ID" value="NZ_JAFMYU010000022.1"/>
</dbReference>
<proteinExistence type="predicted"/>
<accession>A0A939GA08</accession>
<reference evidence="1 2" key="1">
    <citation type="submission" date="2021-03" db="EMBL/GenBank/DDBJ databases">
        <title>Fibrella sp. HMF5036 genome sequencing and assembly.</title>
        <authorList>
            <person name="Kang H."/>
            <person name="Kim H."/>
            <person name="Bae S."/>
            <person name="Joh K."/>
        </authorList>
    </citation>
    <scope>NUCLEOTIDE SEQUENCE [LARGE SCALE GENOMIC DNA]</scope>
    <source>
        <strain evidence="1 2">HMF5036</strain>
    </source>
</reference>
<name>A0A939GA08_9BACT</name>
<evidence type="ECO:0000313" key="2">
    <source>
        <dbReference type="Proteomes" id="UP000664795"/>
    </source>
</evidence>
<dbReference type="AlphaFoldDB" id="A0A939GA08"/>
<gene>
    <name evidence="1" type="ORF">J2I48_22220</name>
</gene>
<keyword evidence="2" id="KW-1185">Reference proteome</keyword>
<sequence length="202" mass="23720">MSQQTLGQATYPVVPDEDYEVYAIVGNYFSRCDDPKSAHLRNETWLVNTLTERYPTHGFWFKFDETPKQLAWRFPEKDPFYKKPAWWSFLASIDGSQFSENELTKLPAFICRKPVRWTNEQMDYYFKDENSRLRGYEAIRKDFPSFGAFIHFSRVAFSSDDTKAVCYFSETSDSLAGAGYLVFLEKKNGKWGVIDYTMLWIS</sequence>
<protein>
    <submittedName>
        <fullName evidence="1">Uncharacterized protein</fullName>
    </submittedName>
</protein>
<organism evidence="1 2">
    <name type="scientific">Fibrella aquatilis</name>
    <dbReference type="NCBI Taxonomy" id="2817059"/>
    <lineage>
        <taxon>Bacteria</taxon>
        <taxon>Pseudomonadati</taxon>
        <taxon>Bacteroidota</taxon>
        <taxon>Cytophagia</taxon>
        <taxon>Cytophagales</taxon>
        <taxon>Spirosomataceae</taxon>
        <taxon>Fibrella</taxon>
    </lineage>
</organism>
<dbReference type="EMBL" id="JAFMYU010000022">
    <property type="protein sequence ID" value="MBO0933740.1"/>
    <property type="molecule type" value="Genomic_DNA"/>
</dbReference>
<dbReference type="Proteomes" id="UP000664795">
    <property type="component" value="Unassembled WGS sequence"/>
</dbReference>